<keyword evidence="12" id="KW-0762">Sugar transport</keyword>
<accession>A0A0P5ZRH4</accession>
<feature type="transmembrane region" description="Helical" evidence="10">
    <location>
        <begin position="164"/>
        <end position="185"/>
    </location>
</feature>
<dbReference type="SUPFAM" id="SSF103473">
    <property type="entry name" value="MFS general substrate transporter"/>
    <property type="match status" value="1"/>
</dbReference>
<dbReference type="InterPro" id="IPR036259">
    <property type="entry name" value="MFS_trans_sf"/>
</dbReference>
<feature type="transmembrane region" description="Helical" evidence="10">
    <location>
        <begin position="111"/>
        <end position="131"/>
    </location>
</feature>
<name>A0A0P5ZRH4_9CRUS</name>
<keyword evidence="14" id="KW-1185">Reference proteome</keyword>
<dbReference type="InterPro" id="IPR044775">
    <property type="entry name" value="MFS_ERD6/Tret1-like"/>
</dbReference>
<evidence type="ECO:0000313" key="12">
    <source>
        <dbReference type="EMBL" id="JAN41968.1"/>
    </source>
</evidence>
<feature type="transmembrane region" description="Helical" evidence="10">
    <location>
        <begin position="197"/>
        <end position="216"/>
    </location>
</feature>
<evidence type="ECO:0000256" key="1">
    <source>
        <dbReference type="ARBA" id="ARBA00004651"/>
    </source>
</evidence>
<dbReference type="OrthoDB" id="6612291at2759"/>
<dbReference type="EMBL" id="GDIQ01052769">
    <property type="protein sequence ID" value="JAN41968.1"/>
    <property type="molecule type" value="Transcribed_RNA"/>
</dbReference>
<evidence type="ECO:0000256" key="9">
    <source>
        <dbReference type="SAM" id="MobiDB-lite"/>
    </source>
</evidence>
<feature type="transmembrane region" description="Helical" evidence="10">
    <location>
        <begin position="369"/>
        <end position="391"/>
    </location>
</feature>
<dbReference type="Gene3D" id="1.20.1250.20">
    <property type="entry name" value="MFS general substrate transporter like domains"/>
    <property type="match status" value="2"/>
</dbReference>
<dbReference type="InterPro" id="IPR003663">
    <property type="entry name" value="Sugar/inositol_transpt"/>
</dbReference>
<evidence type="ECO:0000256" key="5">
    <source>
        <dbReference type="ARBA" id="ARBA00023136"/>
    </source>
</evidence>
<keyword evidence="8" id="KW-0813">Transport</keyword>
<sequence>MAAINKAFVPEDDFKETSRQDRPTSSDKGSTVCHVDIERIDDSNAPKLPQILATLPALFGAFVLGTYLGWCSPVQPQLKSANGTITASDDITTEDQESVWHLLLDEDQMSWVGSLINVGAVVGCLCGGFLMDRFGRKVILAAVFLLYTAGWLLITLGVHASMLYVGRIVGGLAGGVCCVVAPSYIGETSTISMRGALGMLFSAMMSAGILATSLLGWLDWRWISAICTLFPVLVLVGVIFVPDSPYFLVKQGRQGDAESSLLWLRGNDYNYVKAELSRIEALIVEDAAQESRFSDITRPAVYKPVLIGIGLMVLQQLSGINAALFNSVEIFRLSGSSLDGLVSAVILNFVLLVAALSSSILVERLGRKVLFLLSETLTCLSVFALGGYFYVLENDREMAQRFGWVPLTLLIFFIAVFAAGVGPLPWLVSGELMPAKFKGPGSSIVAFTNWITSFIVTKAFIDMQRSLTNAGTFWVFGILCFIGILFGIFILPETKGKTPEQIQALFSDGKDRENVNNSIEQRPSRF</sequence>
<dbReference type="STRING" id="35525.A0A0P5ZRH4"/>
<evidence type="ECO:0000256" key="2">
    <source>
        <dbReference type="ARBA" id="ARBA00022475"/>
    </source>
</evidence>
<feature type="domain" description="Major facilitator superfamily (MFS) profile" evidence="11">
    <location>
        <begin position="53"/>
        <end position="495"/>
    </location>
</feature>
<protein>
    <submittedName>
        <fullName evidence="13">Facilitated trehalose transporter Tret1</fullName>
    </submittedName>
    <submittedName>
        <fullName evidence="12">Solute carrier family 2, facilitated glucose transporter member</fullName>
    </submittedName>
</protein>
<dbReference type="AlphaFoldDB" id="A0A0P5ZRH4"/>
<keyword evidence="3 10" id="KW-0812">Transmembrane</keyword>
<evidence type="ECO:0000256" key="10">
    <source>
        <dbReference type="SAM" id="Phobius"/>
    </source>
</evidence>
<dbReference type="PROSITE" id="PS00217">
    <property type="entry name" value="SUGAR_TRANSPORT_2"/>
    <property type="match status" value="1"/>
</dbReference>
<evidence type="ECO:0000259" key="11">
    <source>
        <dbReference type="PROSITE" id="PS50850"/>
    </source>
</evidence>
<reference evidence="12" key="1">
    <citation type="submission" date="2015-10" db="EMBL/GenBank/DDBJ databases">
        <title>EvidentialGene: Evidence-directed Construction of Complete mRNA Transcriptomes without Genomes.</title>
        <authorList>
            <person name="Gilbert D.G."/>
        </authorList>
    </citation>
    <scope>NUCLEOTIDE SEQUENCE</scope>
</reference>
<evidence type="ECO:0000256" key="7">
    <source>
        <dbReference type="ARBA" id="ARBA00024348"/>
    </source>
</evidence>
<keyword evidence="4 10" id="KW-1133">Transmembrane helix</keyword>
<feature type="transmembrane region" description="Helical" evidence="10">
    <location>
        <begin position="403"/>
        <end position="428"/>
    </location>
</feature>
<dbReference type="PROSITE" id="PS50850">
    <property type="entry name" value="MFS"/>
    <property type="match status" value="1"/>
</dbReference>
<comment type="similarity">
    <text evidence="7">Belongs to the major facilitator superfamily. Sugar transporter (TC 2.A.1.1) family. Trehalose transporter subfamily.</text>
</comment>
<dbReference type="PROSITE" id="PS00216">
    <property type="entry name" value="SUGAR_TRANSPORT_1"/>
    <property type="match status" value="2"/>
</dbReference>
<dbReference type="PANTHER" id="PTHR48021:SF1">
    <property type="entry name" value="GH07001P-RELATED"/>
    <property type="match status" value="1"/>
</dbReference>
<organism evidence="13 14">
    <name type="scientific">Daphnia magna</name>
    <dbReference type="NCBI Taxonomy" id="35525"/>
    <lineage>
        <taxon>Eukaryota</taxon>
        <taxon>Metazoa</taxon>
        <taxon>Ecdysozoa</taxon>
        <taxon>Arthropoda</taxon>
        <taxon>Crustacea</taxon>
        <taxon>Branchiopoda</taxon>
        <taxon>Diplostraca</taxon>
        <taxon>Cladocera</taxon>
        <taxon>Anomopoda</taxon>
        <taxon>Daphniidae</taxon>
        <taxon>Daphnia</taxon>
    </lineage>
</organism>
<proteinExistence type="inferred from homology"/>
<dbReference type="InterPro" id="IPR050549">
    <property type="entry name" value="MFS_Trehalose_Transporter"/>
</dbReference>
<feature type="compositionally biased region" description="Basic and acidic residues" evidence="9">
    <location>
        <begin position="15"/>
        <end position="25"/>
    </location>
</feature>
<evidence type="ECO:0000256" key="3">
    <source>
        <dbReference type="ARBA" id="ARBA00022692"/>
    </source>
</evidence>
<feature type="region of interest" description="Disordered" evidence="9">
    <location>
        <begin position="9"/>
        <end position="30"/>
    </location>
</feature>
<keyword evidence="5 10" id="KW-0472">Membrane</keyword>
<keyword evidence="6" id="KW-0325">Glycoprotein</keyword>
<dbReference type="InterPro" id="IPR005828">
    <property type="entry name" value="MFS_sugar_transport-like"/>
</dbReference>
<feature type="transmembrane region" description="Helical" evidence="10">
    <location>
        <begin position="222"/>
        <end position="241"/>
    </location>
</feature>
<dbReference type="PANTHER" id="PTHR48021">
    <property type="match status" value="1"/>
</dbReference>
<dbReference type="CDD" id="cd17358">
    <property type="entry name" value="MFS_GLUT6_8_Class3_like"/>
    <property type="match status" value="1"/>
</dbReference>
<dbReference type="InterPro" id="IPR005829">
    <property type="entry name" value="Sugar_transporter_CS"/>
</dbReference>
<feature type="transmembrane region" description="Helical" evidence="10">
    <location>
        <begin position="340"/>
        <end position="362"/>
    </location>
</feature>
<dbReference type="EMBL" id="LRGB01000084">
    <property type="protein sequence ID" value="KZS21069.1"/>
    <property type="molecule type" value="Genomic_DNA"/>
</dbReference>
<dbReference type="Proteomes" id="UP000076858">
    <property type="component" value="Unassembled WGS sequence"/>
</dbReference>
<dbReference type="GO" id="GO:0051119">
    <property type="term" value="F:sugar transmembrane transporter activity"/>
    <property type="evidence" value="ECO:0007669"/>
    <property type="project" value="InterPro"/>
</dbReference>
<comment type="subcellular location">
    <subcellularLocation>
        <location evidence="1">Cell membrane</location>
        <topology evidence="1">Multi-pass membrane protein</topology>
    </subcellularLocation>
</comment>
<dbReference type="Pfam" id="PF00083">
    <property type="entry name" value="Sugar_tr"/>
    <property type="match status" value="1"/>
</dbReference>
<dbReference type="FunFam" id="1.20.1250.20:FF:000055">
    <property type="entry name" value="Facilitated trehalose transporter Tret1-2 homolog"/>
    <property type="match status" value="1"/>
</dbReference>
<dbReference type="NCBIfam" id="TIGR00879">
    <property type="entry name" value="SP"/>
    <property type="match status" value="1"/>
</dbReference>
<feature type="transmembrane region" description="Helical" evidence="10">
    <location>
        <begin position="138"/>
        <end position="158"/>
    </location>
</feature>
<gene>
    <name evidence="13" type="ORF">APZ42_012196</name>
</gene>
<feature type="transmembrane region" description="Helical" evidence="10">
    <location>
        <begin position="51"/>
        <end position="70"/>
    </location>
</feature>
<evidence type="ECO:0000256" key="8">
    <source>
        <dbReference type="RuleBase" id="RU003346"/>
    </source>
</evidence>
<reference evidence="13 14" key="2">
    <citation type="submission" date="2016-03" db="EMBL/GenBank/DDBJ databases">
        <title>EvidentialGene: Evidence-directed Construction of Genes on Genomes.</title>
        <authorList>
            <person name="Gilbert D.G."/>
            <person name="Choi J.-H."/>
            <person name="Mockaitis K."/>
            <person name="Colbourne J."/>
            <person name="Pfrender M."/>
        </authorList>
    </citation>
    <scope>NUCLEOTIDE SEQUENCE [LARGE SCALE GENOMIC DNA]</scope>
    <source>
        <strain evidence="13 14">Xinb3</strain>
        <tissue evidence="13">Complete organism</tissue>
    </source>
</reference>
<evidence type="ECO:0000313" key="14">
    <source>
        <dbReference type="Proteomes" id="UP000076858"/>
    </source>
</evidence>
<feature type="transmembrane region" description="Helical" evidence="10">
    <location>
        <begin position="300"/>
        <end position="320"/>
    </location>
</feature>
<keyword evidence="2" id="KW-1003">Cell membrane</keyword>
<dbReference type="InterPro" id="IPR020846">
    <property type="entry name" value="MFS_dom"/>
</dbReference>
<evidence type="ECO:0000313" key="13">
    <source>
        <dbReference type="EMBL" id="KZS21069.1"/>
    </source>
</evidence>
<feature type="transmembrane region" description="Helical" evidence="10">
    <location>
        <begin position="440"/>
        <end position="461"/>
    </location>
</feature>
<evidence type="ECO:0000256" key="4">
    <source>
        <dbReference type="ARBA" id="ARBA00022989"/>
    </source>
</evidence>
<evidence type="ECO:0000256" key="6">
    <source>
        <dbReference type="ARBA" id="ARBA00023180"/>
    </source>
</evidence>
<feature type="transmembrane region" description="Helical" evidence="10">
    <location>
        <begin position="473"/>
        <end position="491"/>
    </location>
</feature>
<dbReference type="PRINTS" id="PR00171">
    <property type="entry name" value="SUGRTRNSPORT"/>
</dbReference>
<dbReference type="GO" id="GO:0005886">
    <property type="term" value="C:plasma membrane"/>
    <property type="evidence" value="ECO:0007669"/>
    <property type="project" value="UniProtKB-SubCell"/>
</dbReference>